<dbReference type="InterPro" id="IPR000073">
    <property type="entry name" value="AB_hydrolase_1"/>
</dbReference>
<dbReference type="EMBL" id="AP009384">
    <property type="protein sequence ID" value="BAF88328.1"/>
    <property type="molecule type" value="Genomic_DNA"/>
</dbReference>
<proteinExistence type="inferred from homology"/>
<dbReference type="NCBIfam" id="NF005262">
    <property type="entry name" value="PRK06765.1"/>
    <property type="match status" value="1"/>
</dbReference>
<dbReference type="Proteomes" id="UP000000270">
    <property type="component" value="Chromosome"/>
</dbReference>
<dbReference type="SUPFAM" id="SSF53474">
    <property type="entry name" value="alpha/beta-Hydrolases"/>
    <property type="match status" value="1"/>
</dbReference>
<feature type="active site" evidence="3">
    <location>
        <position position="389"/>
    </location>
</feature>
<evidence type="ECO:0000313" key="6">
    <source>
        <dbReference type="Proteomes" id="UP000000270"/>
    </source>
</evidence>
<keyword evidence="2" id="KW-0963">Cytoplasm</keyword>
<evidence type="ECO:0000256" key="3">
    <source>
        <dbReference type="PIRSR" id="PIRSR000443-1"/>
    </source>
</evidence>
<dbReference type="PANTHER" id="PTHR32268">
    <property type="entry name" value="HOMOSERINE O-ACETYLTRANSFERASE"/>
    <property type="match status" value="1"/>
</dbReference>
<comment type="caution">
    <text evidence="2">Lacks conserved residue(s) required for the propagation of feature annotation.</text>
</comment>
<organism evidence="5 6">
    <name type="scientific">Azorhizobium caulinodans (strain ATCC 43989 / DSM 5975 / JCM 20966 / LMG 6465 / NBRC 14845 / NCIMB 13405 / ORS 571)</name>
    <dbReference type="NCBI Taxonomy" id="438753"/>
    <lineage>
        <taxon>Bacteria</taxon>
        <taxon>Pseudomonadati</taxon>
        <taxon>Pseudomonadota</taxon>
        <taxon>Alphaproteobacteria</taxon>
        <taxon>Hyphomicrobiales</taxon>
        <taxon>Xanthobacteraceae</taxon>
        <taxon>Azorhizobium</taxon>
    </lineage>
</organism>
<reference evidence="5 6" key="5">
    <citation type="journal article" date="2010" name="Appl. Environ. Microbiol.">
        <title>phrR-like gene praR of Azorhizobium caulinodans ORS571 is essential for symbiosis with Sesbania rostrata and is involved in expression of reb genes.</title>
        <authorList>
            <person name="Akiba N."/>
            <person name="Aono T."/>
            <person name="Toyazaki H."/>
            <person name="Sato S."/>
            <person name="Oyaizu H."/>
        </authorList>
    </citation>
    <scope>NUCLEOTIDE SEQUENCE [LARGE SCALE GENOMIC DNA]</scope>
    <source>
        <strain evidence="6">ATCC 43989 / DSM 5975 / JCM 20966 / LMG 6465 / NBRC 14845 / NCIMB 13405 / ORS 571</strain>
    </source>
</reference>
<comment type="similarity">
    <text evidence="2">Belongs to the AB hydrolase superfamily. MetX family.</text>
</comment>
<dbReference type="RefSeq" id="WP_012170857.1">
    <property type="nucleotide sequence ID" value="NC_009937.1"/>
</dbReference>
<evidence type="ECO:0000313" key="5">
    <source>
        <dbReference type="EMBL" id="BAF88328.1"/>
    </source>
</evidence>
<feature type="active site" description="Nucleophile" evidence="3">
    <location>
        <position position="196"/>
    </location>
</feature>
<name>A8I5W3_AZOC5</name>
<evidence type="ECO:0000259" key="4">
    <source>
        <dbReference type="Pfam" id="PF00561"/>
    </source>
</evidence>
<reference evidence="5 6" key="1">
    <citation type="journal article" date="2007" name="Appl. Environ. Microbiol.">
        <title>Rhizobial factors required for stem nodule maturation and maintenance in Sesbania rostrata-Azorhizobium caulinodans ORS571 symbiosis.</title>
        <authorList>
            <person name="Suzuki S."/>
            <person name="Aono T."/>
            <person name="Lee KB."/>
            <person name="Suzuki T."/>
            <person name="Liu CT."/>
            <person name="Miwa H."/>
            <person name="Wakao S."/>
            <person name="Iki T."/>
            <person name="Oyaizu H."/>
        </authorList>
    </citation>
    <scope>NUCLEOTIDE SEQUENCE [LARGE SCALE GENOMIC DNA]</scope>
    <source>
        <strain evidence="6">ATCC 43989 / DSM 5975 / JCM 20966 / LMG 6465 / NBRC 14845 / NCIMB 13405 / ORS 571</strain>
    </source>
</reference>
<comment type="subunit">
    <text evidence="2">Homodimer.</text>
</comment>
<dbReference type="STRING" id="438753.AZC_2330"/>
<dbReference type="Gene3D" id="1.10.1740.110">
    <property type="match status" value="1"/>
</dbReference>
<reference evidence="5 6" key="6">
    <citation type="journal article" date="2011" name="Appl. Environ. Microbiol.">
        <title>Involvement of the azorhizobial chromosome partition gene (parA) in the onset of bacteroid differentiation during Sesbania rostrata stem nodule development.</title>
        <authorList>
            <person name="Liu CT."/>
            <person name="Lee KB."/>
            <person name="Wang YS."/>
            <person name="Peng MH."/>
            <person name="Lee KT."/>
            <person name="Suzuki S."/>
            <person name="Suzuki T."/>
            <person name="Oyaizu H."/>
        </authorList>
    </citation>
    <scope>NUCLEOTIDE SEQUENCE [LARGE SCALE GENOMIC DNA]</scope>
    <source>
        <strain evidence="6">ATCC 43989 / DSM 5975 / JCM 20966 / LMG 6465 / NBRC 14845 / NCIMB 13405 / ORS 571</strain>
    </source>
</reference>
<dbReference type="GO" id="GO:0009086">
    <property type="term" value="P:methionine biosynthetic process"/>
    <property type="evidence" value="ECO:0007669"/>
    <property type="project" value="TreeGrafter"/>
</dbReference>
<dbReference type="HAMAP" id="MF_00296">
    <property type="entry name" value="MetX_acyltransf"/>
    <property type="match status" value="1"/>
</dbReference>
<dbReference type="GO" id="GO:0005737">
    <property type="term" value="C:cytoplasm"/>
    <property type="evidence" value="ECO:0007669"/>
    <property type="project" value="UniProtKB-SubCell"/>
</dbReference>
<dbReference type="InterPro" id="IPR029058">
    <property type="entry name" value="AB_hydrolase_fold"/>
</dbReference>
<dbReference type="AlphaFoldDB" id="A8I5W3"/>
<dbReference type="eggNOG" id="COG2021">
    <property type="taxonomic scope" value="Bacteria"/>
</dbReference>
<reference evidence="5 6" key="3">
    <citation type="journal article" date="2008" name="BMC Genomics">
        <title>The genome of the versatile nitrogen fixer Azorhizobium caulinodans ORS571.</title>
        <authorList>
            <person name="Lee KB."/>
            <person name="Backer P.D."/>
            <person name="Aono T."/>
            <person name="Liu CT."/>
            <person name="Suzuki S."/>
            <person name="Suzuki T."/>
            <person name="Kaneko T."/>
            <person name="Yamada M."/>
            <person name="Tabata S."/>
            <person name="Kupfer D.M."/>
            <person name="Najar F.Z."/>
            <person name="Wiley G.B."/>
            <person name="Roe B."/>
            <person name="Binnewies T.T."/>
            <person name="Ussery D.W."/>
            <person name="D'Haeze W."/>
            <person name="Herder J.D."/>
            <person name="Gevers D."/>
            <person name="Vereecke D."/>
            <person name="Holsters M."/>
            <person name="Oyaizu H."/>
        </authorList>
    </citation>
    <scope>NUCLEOTIDE SEQUENCE [LARGE SCALE GENOMIC DNA]</scope>
    <source>
        <strain evidence="6">ATCC 43989 / DSM 5975 / JCM 20966 / LMG 6465 / NBRC 14845 / NCIMB 13405 / ORS 571</strain>
    </source>
</reference>
<feature type="active site" evidence="2 3">
    <location>
        <position position="356"/>
    </location>
</feature>
<keyword evidence="1 2" id="KW-0808">Transferase</keyword>
<protein>
    <recommendedName>
        <fullName evidence="2">Probable acyltransferase</fullName>
        <ecNumber evidence="2">2.3.1.-</ecNumber>
    </recommendedName>
</protein>
<gene>
    <name evidence="5" type="ordered locus">AZC_2330</name>
</gene>
<keyword evidence="6" id="KW-1185">Reference proteome</keyword>
<dbReference type="EC" id="2.3.1.-" evidence="2"/>
<dbReference type="InterPro" id="IPR008220">
    <property type="entry name" value="HAT_MetX-like"/>
</dbReference>
<sequence>MRPITQTLERLCLKSNHVRAMAWAFALALAVAGSVLPTPASALDAIVEKKSFTLPAYTTQGGAPLKDVKIGWEAYGTLNADKSNVILVTHFFSGSSHAAGKYKADDKVAGYWDAIIGPGKPLDTDKYYIISSDTLVNLNAYDPNVITTGPASLQPGTDKPYGMSFPVVGIRDFVNVQKALLESLGITRLHAVAGASMGALQAYEWASSYPEMVGRIIPVIGASETSGWLIALLDAWGAPIRVDANWNNGDYYGRTPPKAGLTQALKMVTLWAGYWTWVDDTFGRKWAEPQQDPAAAMGNRFLVESTIDKISAARAELSDANHLLYLVKANQLFVAGGDAAVSRIKAPVLLISTDEDLVFPPPVIAKTAERVRAGGAKVEQVKIGGGRGHLNGVVNISEAGDAIRTFLAK</sequence>
<evidence type="ECO:0000256" key="2">
    <source>
        <dbReference type="HAMAP-Rule" id="MF_00296"/>
    </source>
</evidence>
<dbReference type="PANTHER" id="PTHR32268:SF11">
    <property type="entry name" value="HOMOSERINE O-ACETYLTRANSFERASE"/>
    <property type="match status" value="1"/>
</dbReference>
<dbReference type="KEGG" id="azc:AZC_2330"/>
<accession>A8I5W3</accession>
<reference evidence="5 6" key="4">
    <citation type="journal article" date="2009" name="Appl. Environ. Microbiol.">
        <title>Comparative genome-wide transcriptional profiling of Azorhizobium caulinodans ORS571 grown under free-living and symbiotic conditions.</title>
        <authorList>
            <person name="Tsukada S."/>
            <person name="Aono T."/>
            <person name="Akiba N."/>
            <person name="Lee KB."/>
            <person name="Liu CT."/>
            <person name="Toyazaki H."/>
            <person name="Oyaizu H."/>
        </authorList>
    </citation>
    <scope>NUCLEOTIDE SEQUENCE [LARGE SCALE GENOMIC DNA]</scope>
    <source>
        <strain evidence="6">ATCC 43989 / DSM 5975 / JCM 20966 / LMG 6465 / NBRC 14845 / NCIMB 13405 / ORS 571</strain>
    </source>
</reference>
<dbReference type="GO" id="GO:0009092">
    <property type="term" value="P:homoserine metabolic process"/>
    <property type="evidence" value="ECO:0007669"/>
    <property type="project" value="TreeGrafter"/>
</dbReference>
<dbReference type="Pfam" id="PF00561">
    <property type="entry name" value="Abhydrolase_1"/>
    <property type="match status" value="1"/>
</dbReference>
<dbReference type="PIRSF" id="PIRSF000443">
    <property type="entry name" value="Homoser_Ac_trans"/>
    <property type="match status" value="1"/>
</dbReference>
<keyword evidence="2" id="KW-0028">Amino-acid biosynthesis</keyword>
<dbReference type="ESTHER" id="azoc5-a8i5w3">
    <property type="family name" value="Homoserine_transacetylase"/>
</dbReference>
<dbReference type="GO" id="GO:0004414">
    <property type="term" value="F:homoserine O-acetyltransferase activity"/>
    <property type="evidence" value="ECO:0007669"/>
    <property type="project" value="TreeGrafter"/>
</dbReference>
<feature type="domain" description="AB hydrolase-1" evidence="4">
    <location>
        <begin position="170"/>
        <end position="370"/>
    </location>
</feature>
<evidence type="ECO:0000256" key="1">
    <source>
        <dbReference type="ARBA" id="ARBA00022679"/>
    </source>
</evidence>
<comment type="subcellular location">
    <subcellularLocation>
        <location evidence="2">Cytoplasm</location>
    </subcellularLocation>
</comment>
<dbReference type="HOGENOM" id="CLU_028760_1_2_5"/>
<dbReference type="Gene3D" id="3.40.50.1820">
    <property type="entry name" value="alpha/beta hydrolase"/>
    <property type="match status" value="1"/>
</dbReference>
<reference evidence="6" key="2">
    <citation type="submission" date="2007-04" db="EMBL/GenBank/DDBJ databases">
        <title>Complete genome sequence of the nitrogen-fixing bacterium Azorhizobium caulinodans ORS571.</title>
        <authorList>
            <person name="Lee K.B."/>
            <person name="Backer P.D."/>
            <person name="Aono T."/>
            <person name="Liu C.T."/>
            <person name="Suzuki S."/>
            <person name="Suzuki T."/>
            <person name="Kaneko T."/>
            <person name="Yamada M."/>
            <person name="Tabata S."/>
            <person name="Kupfer D.M."/>
            <person name="Najar F.Z."/>
            <person name="Wiley G.B."/>
            <person name="Roe B."/>
            <person name="Binnewies T."/>
            <person name="Ussery D."/>
            <person name="Vereecke D."/>
            <person name="Gevers D."/>
            <person name="Holsters M."/>
            <person name="Oyaizu H."/>
        </authorList>
    </citation>
    <scope>NUCLEOTIDE SEQUENCE [LARGE SCALE GENOMIC DNA]</scope>
    <source>
        <strain evidence="6">ATCC 43989 / DSM 5975 / JCM 20966 / LMG 6465 / NBRC 14845 / NCIMB 13405 / ORS 571</strain>
    </source>
</reference>
<keyword evidence="2" id="KW-0012">Acyltransferase</keyword>